<dbReference type="Proteomes" id="UP001237780">
    <property type="component" value="Unassembled WGS sequence"/>
</dbReference>
<reference evidence="1 2" key="1">
    <citation type="submission" date="2023-07" db="EMBL/GenBank/DDBJ databases">
        <title>Comparative genomics of wheat-associated soil bacteria to identify genetic determinants of phenazine resistance.</title>
        <authorList>
            <person name="Mouncey N."/>
        </authorList>
    </citation>
    <scope>NUCLEOTIDE SEQUENCE [LARGE SCALE GENOMIC DNA]</scope>
    <source>
        <strain evidence="1 2">W4I11</strain>
    </source>
</reference>
<proteinExistence type="predicted"/>
<name>A0ABU0S8B2_9HYPH</name>
<dbReference type="RefSeq" id="WP_307280210.1">
    <property type="nucleotide sequence ID" value="NZ_JAUSZT010000003.1"/>
</dbReference>
<evidence type="ECO:0000313" key="2">
    <source>
        <dbReference type="Proteomes" id="UP001237780"/>
    </source>
</evidence>
<protein>
    <submittedName>
        <fullName evidence="1">Uncharacterized protein</fullName>
    </submittedName>
</protein>
<dbReference type="EMBL" id="JAUSZT010000003">
    <property type="protein sequence ID" value="MDQ0996896.1"/>
    <property type="molecule type" value="Genomic_DNA"/>
</dbReference>
<sequence length="56" mass="6095">MTQPITSKSDRDRIRGNAGRTKAIVQSVRKIMTEYRQGKAASACMADIEKALGKVG</sequence>
<organism evidence="1 2">
    <name type="scientific">Phyllobacterium ifriqiyense</name>
    <dbReference type="NCBI Taxonomy" id="314238"/>
    <lineage>
        <taxon>Bacteria</taxon>
        <taxon>Pseudomonadati</taxon>
        <taxon>Pseudomonadota</taxon>
        <taxon>Alphaproteobacteria</taxon>
        <taxon>Hyphomicrobiales</taxon>
        <taxon>Phyllobacteriaceae</taxon>
        <taxon>Phyllobacterium</taxon>
    </lineage>
</organism>
<gene>
    <name evidence="1" type="ORF">QFZ34_002078</name>
</gene>
<comment type="caution">
    <text evidence="1">The sequence shown here is derived from an EMBL/GenBank/DDBJ whole genome shotgun (WGS) entry which is preliminary data.</text>
</comment>
<accession>A0ABU0S8B2</accession>
<evidence type="ECO:0000313" key="1">
    <source>
        <dbReference type="EMBL" id="MDQ0996896.1"/>
    </source>
</evidence>
<keyword evidence="2" id="KW-1185">Reference proteome</keyword>